<protein>
    <recommendedName>
        <fullName evidence="19">Protein kinase domain-containing protein</fullName>
    </recommendedName>
</protein>
<dbReference type="Proteomes" id="UP001202328">
    <property type="component" value="Unassembled WGS sequence"/>
</dbReference>
<evidence type="ECO:0000256" key="14">
    <source>
        <dbReference type="ARBA" id="ARBA00022989"/>
    </source>
</evidence>
<dbReference type="SMART" id="SM00220">
    <property type="entry name" value="S_TKc"/>
    <property type="match status" value="3"/>
</dbReference>
<dbReference type="InterPro" id="IPR000719">
    <property type="entry name" value="Prot_kinase_dom"/>
</dbReference>
<gene>
    <name evidence="20" type="ORF">MKW98_027368</name>
</gene>
<dbReference type="InterPro" id="IPR017441">
    <property type="entry name" value="Protein_kinase_ATP_BS"/>
</dbReference>
<evidence type="ECO:0000313" key="21">
    <source>
        <dbReference type="Proteomes" id="UP001202328"/>
    </source>
</evidence>
<comment type="subcellular location">
    <subcellularLocation>
        <location evidence="1">Cell membrane</location>
        <topology evidence="1">Single-pass type I membrane protein</topology>
    </subcellularLocation>
</comment>
<dbReference type="GO" id="GO:0005524">
    <property type="term" value="F:ATP binding"/>
    <property type="evidence" value="ECO:0007669"/>
    <property type="project" value="UniProtKB-UniRule"/>
</dbReference>
<dbReference type="InterPro" id="IPR025558">
    <property type="entry name" value="DUF4283"/>
</dbReference>
<dbReference type="PANTHER" id="PTHR47973">
    <property type="entry name" value="CYSTEINE-RICH RECEPTOR-LIKE PROTEIN KINASE 3"/>
    <property type="match status" value="1"/>
</dbReference>
<dbReference type="CDD" id="cd14066">
    <property type="entry name" value="STKc_IRAK"/>
    <property type="match status" value="1"/>
</dbReference>
<evidence type="ECO:0000256" key="10">
    <source>
        <dbReference type="ARBA" id="ARBA00022737"/>
    </source>
</evidence>
<evidence type="ECO:0000256" key="17">
    <source>
        <dbReference type="ARBA" id="ARBA00023180"/>
    </source>
</evidence>
<sequence length="1378" mass="156333">MVNIIGADRFHESDEEFESGYFTLKRLNAATQNFSQEKSRIRRGSVYKGILPNGMNIAVKRVNITREATKFELQNALNMMSTSRHPNVARLFGHCTLKNEGLLVYEYMENGSLAEALFGNENLKKRLNWHIRGQICLGIAKGLAFLHHKDESKAMIVHRDIKPENIFLDKFLNPKISDFELAMISGEEDTHCSTRVVGTWGYLDPQYCITGTVTEKSDVYSFGVVILVLMSGQKPFNLSTSDHTRNLQEIAHDLHRNADLLSLIDEELKKSITTKEATMLLHLAILCTNHSREMRPTMSEVVNILEGKTIMKTPPVAQESDEELIESGYFTLKRLYAATQNFSPENRICMGRLYRGILPNGMNIAVERINITPDLTKFESQSHFQNRRNIVLQNEVYNMSTLRHPNVARLLRRCTEIYEVLLVYEYMEYNLDGALFGHGNLKKRLNWYVRIQISLGVAKGLAFLHHKDESKAMIVHRNIKPENILLDEFLIPKISDFELAMISGEEDTDCSTNVVGTMGYLDPQYYITGTVTEKSDVYSFGVVLLVLVSGQKPFDLSSADHKRNLLGTAHDLHRNGDLLSLIDEELKDSIPMKEATMLLHLAILCTNHSRALRPTMSEVVNIIEGKTIMKTPPVDPQYFQANISKVMSDAERSSISAVTDLADQRFVSDHDDVYNENGGKATESSQAKVKEGFADSEFSNDFVSDLKAFLSEGGEVNTNPECVEPSEDAHKQFKTENFNLRYLEVATKNFSPANKIGQGSSGSVYKGMLPNGMMIAVKQLHDKLDQGKLDIANEVNIVSTLRHPNVVRLFGHCSEYNQQSLVYEYMENGCLNKALFGPINLKNKLTWPARVRICIGIANGLAFLHDDDPKMKIVHRDIKLSNILLDKDLNPKISDFGLVTHYHREITHINSKLAGTVGYMAPEYVIRGTVTEKIDVYSFGVVALELMTGKNRVQWKTKQENVSLLDLAYNSLQKGHLLELIDQDLEMDIPAKDVEMFLNLALLCTHHDPKLRPSMSEVVSILEGRTTINSTPHNLNYTRRFNRATESIADISICNLSSTSIHIENGNSTIGALDTNDGVAILHSSPVLSVEEQYRNDVELHQELASDGSVLLNKETQNDVSLSQAIVAAYEPSRLDDAPTFPVDDQAPIREHKTKLEFVETSFEEGKLYIECSDEEFQAGCDEWKNSLVGFFMGEEDYSDTDIKMVEELWEVKRKFSMFAIGNGFYLFKFGCAEDKIRVLESADLWQIQQRQLILREWDWKLNFDRIEMTSLPIWVKIYNLPLFLWNTSFLSKIGSGLGIPLYADRKTNNRERLAYAMLCIEVKAHTSLPENLIIIVRGMEYQLDIEYDLRTLKFANCSTFRNIDSKCKLEKKAMMQI</sequence>
<dbReference type="Pfam" id="PF14111">
    <property type="entry name" value="DUF4283"/>
    <property type="match status" value="1"/>
</dbReference>
<reference evidence="20" key="1">
    <citation type="submission" date="2022-04" db="EMBL/GenBank/DDBJ databases">
        <title>A functionally conserved STORR gene fusion in Papaver species that diverged 16.8 million years ago.</title>
        <authorList>
            <person name="Catania T."/>
        </authorList>
    </citation>
    <scope>NUCLEOTIDE SEQUENCE</scope>
    <source>
        <strain evidence="20">S-188037</strain>
    </source>
</reference>
<comment type="similarity">
    <text evidence="3">In the C-terminal section; belongs to the protein kinase superfamily. Ser/Thr protein kinase family.</text>
</comment>
<dbReference type="PROSITE" id="PS00108">
    <property type="entry name" value="PROTEIN_KINASE_ST"/>
    <property type="match status" value="2"/>
</dbReference>
<evidence type="ECO:0000256" key="11">
    <source>
        <dbReference type="ARBA" id="ARBA00022741"/>
    </source>
</evidence>
<dbReference type="Pfam" id="PF07714">
    <property type="entry name" value="PK_Tyr_Ser-Thr"/>
    <property type="match status" value="1"/>
</dbReference>
<keyword evidence="6" id="KW-0597">Phosphoprotein</keyword>
<evidence type="ECO:0000256" key="3">
    <source>
        <dbReference type="ARBA" id="ARBA00010217"/>
    </source>
</evidence>
<comment type="similarity">
    <text evidence="2">In the N-terminal section; belongs to the leguminous lectin family.</text>
</comment>
<evidence type="ECO:0000256" key="4">
    <source>
        <dbReference type="ARBA" id="ARBA00022475"/>
    </source>
</evidence>
<evidence type="ECO:0000256" key="16">
    <source>
        <dbReference type="ARBA" id="ARBA00023170"/>
    </source>
</evidence>
<dbReference type="FunFam" id="1.10.510.10:FF:000240">
    <property type="entry name" value="Lectin-domain containing receptor kinase A4.3"/>
    <property type="match status" value="1"/>
</dbReference>
<evidence type="ECO:0000256" key="15">
    <source>
        <dbReference type="ARBA" id="ARBA00023136"/>
    </source>
</evidence>
<comment type="caution">
    <text evidence="20">The sequence shown here is derived from an EMBL/GenBank/DDBJ whole genome shotgun (WGS) entry which is preliminary data.</text>
</comment>
<keyword evidence="14" id="KW-1133">Transmembrane helix</keyword>
<dbReference type="InterPro" id="IPR052059">
    <property type="entry name" value="CR_Ser/Thr_kinase"/>
</dbReference>
<accession>A0AAD4TEC6</accession>
<feature type="domain" description="Protein kinase" evidence="19">
    <location>
        <begin position="750"/>
        <end position="1028"/>
    </location>
</feature>
<dbReference type="Pfam" id="PF00069">
    <property type="entry name" value="Pkinase"/>
    <property type="match status" value="2"/>
</dbReference>
<evidence type="ECO:0000256" key="12">
    <source>
        <dbReference type="ARBA" id="ARBA00022777"/>
    </source>
</evidence>
<dbReference type="SUPFAM" id="SSF56112">
    <property type="entry name" value="Protein kinase-like (PK-like)"/>
    <property type="match status" value="3"/>
</dbReference>
<keyword evidence="10" id="KW-0677">Repeat</keyword>
<dbReference type="PROSITE" id="PS00107">
    <property type="entry name" value="PROTEIN_KINASE_ATP"/>
    <property type="match status" value="1"/>
</dbReference>
<feature type="binding site" evidence="18">
    <location>
        <position position="778"/>
    </location>
    <ligand>
        <name>ATP</name>
        <dbReference type="ChEBI" id="CHEBI:30616"/>
    </ligand>
</feature>
<dbReference type="InterPro" id="IPR008271">
    <property type="entry name" value="Ser/Thr_kinase_AS"/>
</dbReference>
<keyword evidence="5" id="KW-0723">Serine/threonine-protein kinase</keyword>
<dbReference type="Gene3D" id="3.30.200.20">
    <property type="entry name" value="Phosphorylase Kinase, domain 1"/>
    <property type="match status" value="3"/>
</dbReference>
<keyword evidence="8" id="KW-0812">Transmembrane</keyword>
<feature type="domain" description="Protein kinase" evidence="19">
    <location>
        <begin position="339"/>
        <end position="629"/>
    </location>
</feature>
<dbReference type="GO" id="GO:0004674">
    <property type="term" value="F:protein serine/threonine kinase activity"/>
    <property type="evidence" value="ECO:0007669"/>
    <property type="project" value="UniProtKB-KW"/>
</dbReference>
<organism evidence="20 21">
    <name type="scientific">Papaver atlanticum</name>
    <dbReference type="NCBI Taxonomy" id="357466"/>
    <lineage>
        <taxon>Eukaryota</taxon>
        <taxon>Viridiplantae</taxon>
        <taxon>Streptophyta</taxon>
        <taxon>Embryophyta</taxon>
        <taxon>Tracheophyta</taxon>
        <taxon>Spermatophyta</taxon>
        <taxon>Magnoliopsida</taxon>
        <taxon>Ranunculales</taxon>
        <taxon>Papaveraceae</taxon>
        <taxon>Papaveroideae</taxon>
        <taxon>Papaver</taxon>
    </lineage>
</organism>
<keyword evidence="16" id="KW-0675">Receptor</keyword>
<dbReference type="FunFam" id="3.30.200.20:FF:000217">
    <property type="entry name" value="probable LRR receptor-like serine/threonine-protein kinase At1g53430"/>
    <property type="match status" value="1"/>
</dbReference>
<keyword evidence="7" id="KW-0808">Transferase</keyword>
<keyword evidence="11 18" id="KW-0547">Nucleotide-binding</keyword>
<keyword evidence="13 18" id="KW-0067">ATP-binding</keyword>
<keyword evidence="9" id="KW-0732">Signal</keyword>
<feature type="domain" description="Protein kinase" evidence="19">
    <location>
        <begin position="1"/>
        <end position="311"/>
    </location>
</feature>
<dbReference type="InterPro" id="IPR011009">
    <property type="entry name" value="Kinase-like_dom_sf"/>
</dbReference>
<dbReference type="GO" id="GO:0002229">
    <property type="term" value="P:defense response to oomycetes"/>
    <property type="evidence" value="ECO:0007669"/>
    <property type="project" value="UniProtKB-ARBA"/>
</dbReference>
<dbReference type="PROSITE" id="PS50011">
    <property type="entry name" value="PROTEIN_KINASE_DOM"/>
    <property type="match status" value="3"/>
</dbReference>
<evidence type="ECO:0000256" key="9">
    <source>
        <dbReference type="ARBA" id="ARBA00022729"/>
    </source>
</evidence>
<dbReference type="GO" id="GO:0005886">
    <property type="term" value="C:plasma membrane"/>
    <property type="evidence" value="ECO:0007669"/>
    <property type="project" value="UniProtKB-SubCell"/>
</dbReference>
<proteinExistence type="inferred from homology"/>
<evidence type="ECO:0000256" key="1">
    <source>
        <dbReference type="ARBA" id="ARBA00004251"/>
    </source>
</evidence>
<keyword evidence="12" id="KW-0418">Kinase</keyword>
<keyword evidence="17" id="KW-0325">Glycoprotein</keyword>
<evidence type="ECO:0000256" key="6">
    <source>
        <dbReference type="ARBA" id="ARBA00022553"/>
    </source>
</evidence>
<dbReference type="InterPro" id="IPR001245">
    <property type="entry name" value="Ser-Thr/Tyr_kinase_cat_dom"/>
</dbReference>
<keyword evidence="4" id="KW-1003">Cell membrane</keyword>
<dbReference type="EMBL" id="JAJJMB010001710">
    <property type="protein sequence ID" value="KAI3956054.1"/>
    <property type="molecule type" value="Genomic_DNA"/>
</dbReference>
<evidence type="ECO:0000256" key="2">
    <source>
        <dbReference type="ARBA" id="ARBA00008536"/>
    </source>
</evidence>
<dbReference type="FunFam" id="1.10.510.10:FF:000044">
    <property type="entry name" value="Putative LRR receptor-like serine/threonine-protein kinase"/>
    <property type="match status" value="2"/>
</dbReference>
<evidence type="ECO:0000256" key="5">
    <source>
        <dbReference type="ARBA" id="ARBA00022527"/>
    </source>
</evidence>
<name>A0AAD4TEC6_9MAGN</name>
<keyword evidence="21" id="KW-1185">Reference proteome</keyword>
<dbReference type="Gene3D" id="1.10.510.10">
    <property type="entry name" value="Transferase(Phosphotransferase) domain 1"/>
    <property type="match status" value="3"/>
</dbReference>
<evidence type="ECO:0000256" key="13">
    <source>
        <dbReference type="ARBA" id="ARBA00022840"/>
    </source>
</evidence>
<evidence type="ECO:0000259" key="19">
    <source>
        <dbReference type="PROSITE" id="PS50011"/>
    </source>
</evidence>
<evidence type="ECO:0000313" key="20">
    <source>
        <dbReference type="EMBL" id="KAI3956054.1"/>
    </source>
</evidence>
<evidence type="ECO:0000256" key="7">
    <source>
        <dbReference type="ARBA" id="ARBA00022679"/>
    </source>
</evidence>
<evidence type="ECO:0000256" key="8">
    <source>
        <dbReference type="ARBA" id="ARBA00022692"/>
    </source>
</evidence>
<keyword evidence="15" id="KW-0472">Membrane</keyword>
<evidence type="ECO:0000256" key="18">
    <source>
        <dbReference type="PROSITE-ProRule" id="PRU10141"/>
    </source>
</evidence>